<keyword evidence="1 3" id="KW-0963">Cytoplasm</keyword>
<sequence length="82" mass="8991">MSSSVDIKELVRFVAAGLVDRPDDVNVVLVEERNANVYELEVDESDLGKVIGRGGKTAKAIRTLVNAVAPRSRKRTIVEILE</sequence>
<dbReference type="STRING" id="502025.Hoch_2484"/>
<proteinExistence type="inferred from homology"/>
<comment type="subcellular location">
    <subcellularLocation>
        <location evidence="3">Cytoplasm</location>
    </subcellularLocation>
</comment>
<dbReference type="Pfam" id="PF13083">
    <property type="entry name" value="KH_KhpA-B"/>
    <property type="match status" value="1"/>
</dbReference>
<dbReference type="HAMAP" id="MF_00088">
    <property type="entry name" value="KhpA"/>
    <property type="match status" value="1"/>
</dbReference>
<evidence type="ECO:0000256" key="1">
    <source>
        <dbReference type="ARBA" id="ARBA00022490"/>
    </source>
</evidence>
<dbReference type="PANTHER" id="PTHR34654">
    <property type="entry name" value="UPF0109 PROTEIN SCO5592"/>
    <property type="match status" value="1"/>
</dbReference>
<evidence type="ECO:0000313" key="5">
    <source>
        <dbReference type="Proteomes" id="UP000001880"/>
    </source>
</evidence>
<dbReference type="GO" id="GO:0009252">
    <property type="term" value="P:peptidoglycan biosynthetic process"/>
    <property type="evidence" value="ECO:0007669"/>
    <property type="project" value="UniProtKB-UniRule"/>
</dbReference>
<dbReference type="RefSeq" id="WP_012827628.1">
    <property type="nucleotide sequence ID" value="NC_013440.1"/>
</dbReference>
<name>D0LKH2_HALO1</name>
<reference evidence="4 5" key="1">
    <citation type="journal article" date="2010" name="Stand. Genomic Sci.">
        <title>Complete genome sequence of Haliangium ochraceum type strain (SMP-2).</title>
        <authorList>
            <consortium name="US DOE Joint Genome Institute (JGI-PGF)"/>
            <person name="Ivanova N."/>
            <person name="Daum C."/>
            <person name="Lang E."/>
            <person name="Abt B."/>
            <person name="Kopitz M."/>
            <person name="Saunders E."/>
            <person name="Lapidus A."/>
            <person name="Lucas S."/>
            <person name="Glavina Del Rio T."/>
            <person name="Nolan M."/>
            <person name="Tice H."/>
            <person name="Copeland A."/>
            <person name="Cheng J.F."/>
            <person name="Chen F."/>
            <person name="Bruce D."/>
            <person name="Goodwin L."/>
            <person name="Pitluck S."/>
            <person name="Mavromatis K."/>
            <person name="Pati A."/>
            <person name="Mikhailova N."/>
            <person name="Chen A."/>
            <person name="Palaniappan K."/>
            <person name="Land M."/>
            <person name="Hauser L."/>
            <person name="Chang Y.J."/>
            <person name="Jeffries C.D."/>
            <person name="Detter J.C."/>
            <person name="Brettin T."/>
            <person name="Rohde M."/>
            <person name="Goker M."/>
            <person name="Bristow J."/>
            <person name="Markowitz V."/>
            <person name="Eisen J.A."/>
            <person name="Hugenholtz P."/>
            <person name="Kyrpides N.C."/>
            <person name="Klenk H.P."/>
        </authorList>
    </citation>
    <scope>NUCLEOTIDE SEQUENCE [LARGE SCALE GENOMIC DNA]</scope>
    <source>
        <strain evidence="5">DSM 14365 / CIP 107738 / JCM 11303 / AJ 13395 / SMP-2</strain>
    </source>
</reference>
<dbReference type="EMBL" id="CP001804">
    <property type="protein sequence ID" value="ACY15020.1"/>
    <property type="molecule type" value="Genomic_DNA"/>
</dbReference>
<dbReference type="Gene3D" id="3.30.300.20">
    <property type="match status" value="1"/>
</dbReference>
<dbReference type="GO" id="GO:0005737">
    <property type="term" value="C:cytoplasm"/>
    <property type="evidence" value="ECO:0007669"/>
    <property type="project" value="UniProtKB-SubCell"/>
</dbReference>
<comment type="similarity">
    <text evidence="3">Belongs to the KhpA RNA-binding protein family.</text>
</comment>
<keyword evidence="3" id="KW-0143">Chaperone</keyword>
<dbReference type="InterPro" id="IPR020627">
    <property type="entry name" value="KhpA"/>
</dbReference>
<protein>
    <recommendedName>
        <fullName evidence="3">RNA-binding protein KhpA</fullName>
    </recommendedName>
    <alternativeName>
        <fullName evidence="3">KH-domain protein A</fullName>
    </alternativeName>
</protein>
<keyword evidence="3" id="KW-0961">Cell wall biogenesis/degradation</keyword>
<evidence type="ECO:0000313" key="4">
    <source>
        <dbReference type="EMBL" id="ACY15020.1"/>
    </source>
</evidence>
<organism evidence="4 5">
    <name type="scientific">Haliangium ochraceum (strain DSM 14365 / JCM 11303 / SMP-2)</name>
    <dbReference type="NCBI Taxonomy" id="502025"/>
    <lineage>
        <taxon>Bacteria</taxon>
        <taxon>Pseudomonadati</taxon>
        <taxon>Myxococcota</taxon>
        <taxon>Polyangia</taxon>
        <taxon>Haliangiales</taxon>
        <taxon>Kofleriaceae</taxon>
        <taxon>Haliangium</taxon>
    </lineage>
</organism>
<comment type="function">
    <text evidence="3">A probable RNA chaperone. Forms a complex with KhpB which binds to cellular RNA and controls its expression. Plays a role in peptidoglycan (PG) homeostasis and cell length regulation.</text>
</comment>
<dbReference type="GO" id="GO:0071555">
    <property type="term" value="P:cell wall organization"/>
    <property type="evidence" value="ECO:0007669"/>
    <property type="project" value="UniProtKB-KW"/>
</dbReference>
<dbReference type="InterPro" id="IPR015946">
    <property type="entry name" value="KH_dom-like_a/b"/>
</dbReference>
<dbReference type="Proteomes" id="UP000001880">
    <property type="component" value="Chromosome"/>
</dbReference>
<dbReference type="KEGG" id="hoh:Hoch_2484"/>
<keyword evidence="5" id="KW-1185">Reference proteome</keyword>
<dbReference type="GO" id="GO:0003723">
    <property type="term" value="F:RNA binding"/>
    <property type="evidence" value="ECO:0007669"/>
    <property type="project" value="UniProtKB-UniRule"/>
</dbReference>
<evidence type="ECO:0000256" key="3">
    <source>
        <dbReference type="HAMAP-Rule" id="MF_00088"/>
    </source>
</evidence>
<keyword evidence="2 3" id="KW-0694">RNA-binding</keyword>
<dbReference type="eggNOG" id="COG1837">
    <property type="taxonomic scope" value="Bacteria"/>
</dbReference>
<evidence type="ECO:0000256" key="2">
    <source>
        <dbReference type="ARBA" id="ARBA00022884"/>
    </source>
</evidence>
<dbReference type="InterPro" id="IPR009019">
    <property type="entry name" value="KH_sf_prok-type"/>
</dbReference>
<dbReference type="HOGENOM" id="CLU_132074_1_1_7"/>
<accession>D0LKH2</accession>
<dbReference type="SUPFAM" id="SSF54814">
    <property type="entry name" value="Prokaryotic type KH domain (KH-domain type II)"/>
    <property type="match status" value="1"/>
</dbReference>
<dbReference type="PANTHER" id="PTHR34654:SF1">
    <property type="entry name" value="RNA-BINDING PROTEIN KHPA"/>
    <property type="match status" value="1"/>
</dbReference>
<comment type="subunit">
    <text evidence="3">Forms a complex with KhpB.</text>
</comment>
<dbReference type="PROSITE" id="PS50084">
    <property type="entry name" value="KH_TYPE_1"/>
    <property type="match status" value="1"/>
</dbReference>
<dbReference type="AlphaFoldDB" id="D0LKH2"/>
<dbReference type="OrthoDB" id="9812389at2"/>
<dbReference type="GO" id="GO:0008360">
    <property type="term" value="P:regulation of cell shape"/>
    <property type="evidence" value="ECO:0007669"/>
    <property type="project" value="UniProtKB-KW"/>
</dbReference>
<dbReference type="CDD" id="cd22533">
    <property type="entry name" value="KH-II_YlqC-like"/>
    <property type="match status" value="1"/>
</dbReference>
<keyword evidence="3" id="KW-0133">Cell shape</keyword>
<gene>
    <name evidence="3" type="primary">khpA</name>
    <name evidence="4" type="ordered locus">Hoch_2484</name>
</gene>